<accession>A0A975SZ01</accession>
<organism evidence="2 3">
    <name type="scientific">Nocardioides panacis</name>
    <dbReference type="NCBI Taxonomy" id="2849501"/>
    <lineage>
        <taxon>Bacteria</taxon>
        <taxon>Bacillati</taxon>
        <taxon>Actinomycetota</taxon>
        <taxon>Actinomycetes</taxon>
        <taxon>Propionibacteriales</taxon>
        <taxon>Nocardioidaceae</taxon>
        <taxon>Nocardioides</taxon>
    </lineage>
</organism>
<proteinExistence type="predicted"/>
<gene>
    <name evidence="2" type="ORF">KRR39_01355</name>
</gene>
<dbReference type="EMBL" id="CP077062">
    <property type="protein sequence ID" value="QWZ08549.1"/>
    <property type="molecule type" value="Genomic_DNA"/>
</dbReference>
<dbReference type="KEGG" id="nps:KRR39_01355"/>
<dbReference type="Proteomes" id="UP000683575">
    <property type="component" value="Chromosome"/>
</dbReference>
<evidence type="ECO:0000256" key="1">
    <source>
        <dbReference type="SAM" id="MobiDB-lite"/>
    </source>
</evidence>
<feature type="region of interest" description="Disordered" evidence="1">
    <location>
        <begin position="144"/>
        <end position="169"/>
    </location>
</feature>
<dbReference type="RefSeq" id="WP_216940039.1">
    <property type="nucleotide sequence ID" value="NZ_CP077062.1"/>
</dbReference>
<keyword evidence="3" id="KW-1185">Reference proteome</keyword>
<sequence>MSHDADRTALGTALVAELAKKTGVCWLRPDPAAGPGVPMRWHAVWHAWAEDALCLVSGGTEQPLPDLPDGARVEVVMRSKDNGGRLLTWVGTASVVPPGSEHWGPATGALVTGRLNAPDLTTAADGWARTSVVRRVVPTGELVEAPGDLSDTDHRATPVGSPATTRGPLPRILHRRVTRRPKLS</sequence>
<name>A0A975SZ01_9ACTN</name>
<reference evidence="2" key="1">
    <citation type="submission" date="2021-06" db="EMBL/GenBank/DDBJ databases">
        <title>Complete genome sequence of Nocardioides sp. G188.</title>
        <authorList>
            <person name="Im W.-T."/>
        </authorList>
    </citation>
    <scope>NUCLEOTIDE SEQUENCE</scope>
    <source>
        <strain evidence="2">G188</strain>
    </source>
</reference>
<dbReference type="AlphaFoldDB" id="A0A975SZ01"/>
<evidence type="ECO:0000313" key="3">
    <source>
        <dbReference type="Proteomes" id="UP000683575"/>
    </source>
</evidence>
<protein>
    <recommendedName>
        <fullName evidence="4">Pyridoxamine 5'-phosphate oxidase family protein</fullName>
    </recommendedName>
</protein>
<evidence type="ECO:0000313" key="2">
    <source>
        <dbReference type="EMBL" id="QWZ08549.1"/>
    </source>
</evidence>
<evidence type="ECO:0008006" key="4">
    <source>
        <dbReference type="Google" id="ProtNLM"/>
    </source>
</evidence>